<proteinExistence type="inferred from homology"/>
<evidence type="ECO:0000313" key="5">
    <source>
        <dbReference type="Proteomes" id="UP000242525"/>
    </source>
</evidence>
<feature type="domain" description="PCI" evidence="3">
    <location>
        <begin position="69"/>
        <end position="251"/>
    </location>
</feature>
<sequence>MTALEQLAQQFTSAYEHSNYGGASQLLPKIKLELARNNLIIPSKEASIPDLAAARQVLETGVFVSVNRRDEAEFSRLIAQLQPFYRSELNLPPSPNKNKITALYLLVLLSKNEIAEFHTELEALVSTLDANESVESDQYLRYPVLLERWLMEGSYDKVWKAITQSSQVPSPEFAIFAETLIRTVRDEIALSAESAYTSLPIANARHVLFFDSDRDAIAFAEQQHGWSIQNGIIYFPTLQEKEAELEANLLDSDVPLSNAEKIIANSLEYAKQIETII</sequence>
<dbReference type="GO" id="GO:0005634">
    <property type="term" value="C:nucleus"/>
    <property type="evidence" value="ECO:0007669"/>
    <property type="project" value="TreeGrafter"/>
</dbReference>
<dbReference type="PANTHER" id="PTHR12387:SF0">
    <property type="entry name" value="26S PROTEASOME NON-ATPASE REGULATORY SUBUNIT 8"/>
    <property type="match status" value="1"/>
</dbReference>
<dbReference type="GO" id="GO:0008541">
    <property type="term" value="C:proteasome regulatory particle, lid subcomplex"/>
    <property type="evidence" value="ECO:0007669"/>
    <property type="project" value="TreeGrafter"/>
</dbReference>
<dbReference type="GO" id="GO:0043161">
    <property type="term" value="P:proteasome-mediated ubiquitin-dependent protein catabolic process"/>
    <property type="evidence" value="ECO:0007669"/>
    <property type="project" value="TreeGrafter"/>
</dbReference>
<evidence type="ECO:0000256" key="1">
    <source>
        <dbReference type="ARBA" id="ARBA00009627"/>
    </source>
</evidence>
<organism evidence="4 5">
    <name type="scientific">Geotrichum candidum</name>
    <name type="common">Oospora lactis</name>
    <name type="synonym">Dipodascus geotrichum</name>
    <dbReference type="NCBI Taxonomy" id="1173061"/>
    <lineage>
        <taxon>Eukaryota</taxon>
        <taxon>Fungi</taxon>
        <taxon>Dikarya</taxon>
        <taxon>Ascomycota</taxon>
        <taxon>Saccharomycotina</taxon>
        <taxon>Dipodascomycetes</taxon>
        <taxon>Dipodascales</taxon>
        <taxon>Dipodascaceae</taxon>
        <taxon>Geotrichum</taxon>
    </lineage>
</organism>
<dbReference type="PROSITE" id="PS50250">
    <property type="entry name" value="PCI"/>
    <property type="match status" value="1"/>
</dbReference>
<dbReference type="PANTHER" id="PTHR12387">
    <property type="entry name" value="26S PROTEASOME NON-ATPASE REGULATORY SUBUNIT 8"/>
    <property type="match status" value="1"/>
</dbReference>
<evidence type="ECO:0000259" key="3">
    <source>
        <dbReference type="PROSITE" id="PS50250"/>
    </source>
</evidence>
<name>A0A0J9X6T9_GEOCN</name>
<dbReference type="AlphaFoldDB" id="A0A0J9X6T9"/>
<evidence type="ECO:0000313" key="4">
    <source>
        <dbReference type="EMBL" id="CDO53125.1"/>
    </source>
</evidence>
<protein>
    <submittedName>
        <fullName evidence="4">Similar to Saccharomyces cerevisiae YFR052W RPN12 Subunit of the 19S regulatory particle of the 26S proteasome lid</fullName>
    </submittedName>
</protein>
<dbReference type="STRING" id="1173061.A0A0J9X6T9"/>
<dbReference type="OrthoDB" id="8775810at2759"/>
<reference evidence="4" key="1">
    <citation type="submission" date="2014-03" db="EMBL/GenBank/DDBJ databases">
        <authorList>
            <person name="Casaregola S."/>
        </authorList>
    </citation>
    <scope>NUCLEOTIDE SEQUENCE [LARGE SCALE GENOMIC DNA]</scope>
    <source>
        <strain evidence="4">CLIB 918</strain>
    </source>
</reference>
<gene>
    <name evidence="4" type="ORF">BN980_GECA04s04707g</name>
</gene>
<evidence type="ECO:0000256" key="2">
    <source>
        <dbReference type="ARBA" id="ARBA00022942"/>
    </source>
</evidence>
<dbReference type="GO" id="GO:0005829">
    <property type="term" value="C:cytosol"/>
    <property type="evidence" value="ECO:0007669"/>
    <property type="project" value="TreeGrafter"/>
</dbReference>
<dbReference type="Gene3D" id="1.25.40.990">
    <property type="match status" value="1"/>
</dbReference>
<dbReference type="EMBL" id="CCBN010000004">
    <property type="protein sequence ID" value="CDO53125.1"/>
    <property type="molecule type" value="Genomic_DNA"/>
</dbReference>
<accession>A0A0J9X6T9</accession>
<comment type="caution">
    <text evidence="4">The sequence shown here is derived from an EMBL/GenBank/DDBJ whole genome shotgun (WGS) entry which is preliminary data.</text>
</comment>
<dbReference type="InterPro" id="IPR033464">
    <property type="entry name" value="CSN8_PSD8_EIF3K"/>
</dbReference>
<comment type="similarity">
    <text evidence="1">Belongs to the proteasome subunit S14 family.</text>
</comment>
<dbReference type="Pfam" id="PF10075">
    <property type="entry name" value="CSN8_PSD8_EIF3K"/>
    <property type="match status" value="1"/>
</dbReference>
<dbReference type="InterPro" id="IPR006746">
    <property type="entry name" value="26S_Psome_Rpn12"/>
</dbReference>
<dbReference type="InterPro" id="IPR000717">
    <property type="entry name" value="PCI_dom"/>
</dbReference>
<dbReference type="FunFam" id="1.25.40.990:FF:000001">
    <property type="entry name" value="26S proteasome non-ATPase regulatory subunit"/>
    <property type="match status" value="1"/>
</dbReference>
<keyword evidence="5" id="KW-1185">Reference proteome</keyword>
<keyword evidence="2 4" id="KW-0647">Proteasome</keyword>
<dbReference type="Proteomes" id="UP000242525">
    <property type="component" value="Unassembled WGS sequence"/>
</dbReference>